<evidence type="ECO:0000256" key="5">
    <source>
        <dbReference type="ARBA" id="ARBA00022989"/>
    </source>
</evidence>
<feature type="transmembrane region" description="Helical" evidence="7">
    <location>
        <begin position="174"/>
        <end position="194"/>
    </location>
</feature>
<dbReference type="Proteomes" id="UP000643403">
    <property type="component" value="Unassembled WGS sequence"/>
</dbReference>
<evidence type="ECO:0000313" key="9">
    <source>
        <dbReference type="Proteomes" id="UP000643403"/>
    </source>
</evidence>
<accession>A0ABQ3BT24</accession>
<dbReference type="RefSeq" id="WP_189446593.1">
    <property type="nucleotide sequence ID" value="NZ_BMXY01000001.1"/>
</dbReference>
<evidence type="ECO:0000256" key="1">
    <source>
        <dbReference type="ARBA" id="ARBA00004651"/>
    </source>
</evidence>
<gene>
    <name evidence="8" type="primary">hly3</name>
    <name evidence="8" type="ORF">GCM10008101_03330</name>
</gene>
<comment type="similarity">
    <text evidence="2">Belongs to the UPF0073 (Hly-III) family.</text>
</comment>
<dbReference type="EMBL" id="BMXY01000001">
    <property type="protein sequence ID" value="GGZ53523.1"/>
    <property type="molecule type" value="Genomic_DNA"/>
</dbReference>
<comment type="caution">
    <text evidence="8">The sequence shown here is derived from an EMBL/GenBank/DDBJ whole genome shotgun (WGS) entry which is preliminary data.</text>
</comment>
<reference evidence="9" key="1">
    <citation type="journal article" date="2019" name="Int. J. Syst. Evol. Microbiol.">
        <title>The Global Catalogue of Microorganisms (GCM) 10K type strain sequencing project: providing services to taxonomists for standard genome sequencing and annotation.</title>
        <authorList>
            <consortium name="The Broad Institute Genomics Platform"/>
            <consortium name="The Broad Institute Genome Sequencing Center for Infectious Disease"/>
            <person name="Wu L."/>
            <person name="Ma J."/>
        </authorList>
    </citation>
    <scope>NUCLEOTIDE SEQUENCE [LARGE SCALE GENOMIC DNA]</scope>
    <source>
        <strain evidence="9">KCTC 22558</strain>
    </source>
</reference>
<protein>
    <submittedName>
        <fullName evidence="8">Hemolysin III</fullName>
    </submittedName>
</protein>
<evidence type="ECO:0000256" key="6">
    <source>
        <dbReference type="ARBA" id="ARBA00023136"/>
    </source>
</evidence>
<evidence type="ECO:0000256" key="7">
    <source>
        <dbReference type="SAM" id="Phobius"/>
    </source>
</evidence>
<dbReference type="Pfam" id="PF03006">
    <property type="entry name" value="HlyIII"/>
    <property type="match status" value="1"/>
</dbReference>
<organism evidence="8 9">
    <name type="scientific">Cognatilysobacter xinjiangensis</name>
    <dbReference type="NCBI Taxonomy" id="546892"/>
    <lineage>
        <taxon>Bacteria</taxon>
        <taxon>Pseudomonadati</taxon>
        <taxon>Pseudomonadota</taxon>
        <taxon>Gammaproteobacteria</taxon>
        <taxon>Lysobacterales</taxon>
        <taxon>Lysobacteraceae</taxon>
        <taxon>Cognatilysobacter</taxon>
    </lineage>
</organism>
<dbReference type="PANTHER" id="PTHR20855">
    <property type="entry name" value="ADIPOR/PROGESTIN RECEPTOR-RELATED"/>
    <property type="match status" value="1"/>
</dbReference>
<evidence type="ECO:0000256" key="3">
    <source>
        <dbReference type="ARBA" id="ARBA00022475"/>
    </source>
</evidence>
<keyword evidence="4 7" id="KW-0812">Transmembrane</keyword>
<feature type="transmembrane region" description="Helical" evidence="7">
    <location>
        <begin position="148"/>
        <end position="168"/>
    </location>
</feature>
<keyword evidence="5 7" id="KW-1133">Transmembrane helix</keyword>
<proteinExistence type="inferred from homology"/>
<keyword evidence="6 7" id="KW-0472">Membrane</keyword>
<dbReference type="NCBIfam" id="TIGR01065">
    <property type="entry name" value="hlyIII"/>
    <property type="match status" value="1"/>
</dbReference>
<feature type="transmembrane region" description="Helical" evidence="7">
    <location>
        <begin position="59"/>
        <end position="81"/>
    </location>
</feature>
<dbReference type="InterPro" id="IPR004254">
    <property type="entry name" value="AdipoR/HlyIII-related"/>
</dbReference>
<dbReference type="InterPro" id="IPR005744">
    <property type="entry name" value="Hy-lIII"/>
</dbReference>
<feature type="transmembrane region" description="Helical" evidence="7">
    <location>
        <begin position="93"/>
        <end position="113"/>
    </location>
</feature>
<evidence type="ECO:0000256" key="4">
    <source>
        <dbReference type="ARBA" id="ARBA00022692"/>
    </source>
</evidence>
<evidence type="ECO:0000313" key="8">
    <source>
        <dbReference type="EMBL" id="GGZ53523.1"/>
    </source>
</evidence>
<feature type="transmembrane region" description="Helical" evidence="7">
    <location>
        <begin position="34"/>
        <end position="53"/>
    </location>
</feature>
<dbReference type="PANTHER" id="PTHR20855:SF3">
    <property type="entry name" value="LD03007P"/>
    <property type="match status" value="1"/>
</dbReference>
<keyword evidence="3" id="KW-1003">Cell membrane</keyword>
<name>A0ABQ3BT24_9GAMM</name>
<sequence>MDATSSLDRPTASRRHDAVEHATHELANALTHGLGAIAALAAGSVLITLAAIYGNGWQLAGAIVFGVCLLLLYLASTLYHSARHPATKARLKVFDHCAIYLLIAGTYTPFTLIDLRGPWGWGLFAAIWALAIAGIVFKLFFTGRFKRLSTILYIAMGWIAIVAIRPLMQAVDAATLGWLLAGGVAYTLGTVFYLRNSRYSHAVWHLFCVAGSVCHYVAVLRQVV</sequence>
<feature type="transmembrane region" description="Helical" evidence="7">
    <location>
        <begin position="119"/>
        <end position="141"/>
    </location>
</feature>
<comment type="subcellular location">
    <subcellularLocation>
        <location evidence="1">Cell membrane</location>
        <topology evidence="1">Multi-pass membrane protein</topology>
    </subcellularLocation>
</comment>
<feature type="transmembrane region" description="Helical" evidence="7">
    <location>
        <begin position="201"/>
        <end position="219"/>
    </location>
</feature>
<evidence type="ECO:0000256" key="2">
    <source>
        <dbReference type="ARBA" id="ARBA00008488"/>
    </source>
</evidence>
<keyword evidence="9" id="KW-1185">Reference proteome</keyword>